<dbReference type="SUPFAM" id="SSF52540">
    <property type="entry name" value="P-loop containing nucleoside triphosphate hydrolases"/>
    <property type="match status" value="1"/>
</dbReference>
<dbReference type="InterPro" id="IPR050166">
    <property type="entry name" value="ABC_transporter_ATP-bind"/>
</dbReference>
<protein>
    <submittedName>
        <fullName evidence="5">Nitrate/sulfonate/bicarbonate ABC transporter ATP-binding protein</fullName>
    </submittedName>
</protein>
<dbReference type="InterPro" id="IPR017871">
    <property type="entry name" value="ABC_transporter-like_CS"/>
</dbReference>
<dbReference type="EMBL" id="AP025943">
    <property type="protein sequence ID" value="BDL43870.1"/>
    <property type="molecule type" value="Genomic_DNA"/>
</dbReference>
<dbReference type="Pfam" id="PF00005">
    <property type="entry name" value="ABC_tran"/>
    <property type="match status" value="1"/>
</dbReference>
<keyword evidence="6" id="KW-1185">Reference proteome</keyword>
<dbReference type="PROSITE" id="PS50893">
    <property type="entry name" value="ABC_TRANSPORTER_2"/>
    <property type="match status" value="1"/>
</dbReference>
<evidence type="ECO:0000256" key="2">
    <source>
        <dbReference type="ARBA" id="ARBA00022741"/>
    </source>
</evidence>
<gene>
    <name evidence="5" type="ORF">Abiwalacus_14440</name>
</gene>
<proteinExistence type="predicted"/>
<keyword evidence="2" id="KW-0547">Nucleotide-binding</keyword>
<feature type="domain" description="ABC transporter" evidence="4">
    <location>
        <begin position="13"/>
        <end position="247"/>
    </location>
</feature>
<evidence type="ECO:0000259" key="4">
    <source>
        <dbReference type="PROSITE" id="PS50893"/>
    </source>
</evidence>
<dbReference type="PANTHER" id="PTHR42788:SF13">
    <property type="entry name" value="ALIPHATIC SULFONATES IMPORT ATP-BINDING PROTEIN SSUB"/>
    <property type="match status" value="1"/>
</dbReference>
<dbReference type="Proteomes" id="UP001062263">
    <property type="component" value="Chromosome"/>
</dbReference>
<dbReference type="CDD" id="cd03293">
    <property type="entry name" value="ABC_NrtD_SsuB_transporters"/>
    <property type="match status" value="1"/>
</dbReference>
<organism evidence="5 6">
    <name type="scientific">Akkermansia biwaensis</name>
    <dbReference type="NCBI Taxonomy" id="2946555"/>
    <lineage>
        <taxon>Bacteria</taxon>
        <taxon>Pseudomonadati</taxon>
        <taxon>Verrucomicrobiota</taxon>
        <taxon>Verrucomicrobiia</taxon>
        <taxon>Verrucomicrobiales</taxon>
        <taxon>Akkermansiaceae</taxon>
        <taxon>Akkermansia</taxon>
    </lineage>
</organism>
<accession>A0ABN6QH61</accession>
<dbReference type="InterPro" id="IPR003593">
    <property type="entry name" value="AAA+_ATPase"/>
</dbReference>
<dbReference type="InterPro" id="IPR027417">
    <property type="entry name" value="P-loop_NTPase"/>
</dbReference>
<dbReference type="InterPro" id="IPR003439">
    <property type="entry name" value="ABC_transporter-like_ATP-bd"/>
</dbReference>
<evidence type="ECO:0000313" key="6">
    <source>
        <dbReference type="Proteomes" id="UP001062263"/>
    </source>
</evidence>
<dbReference type="SMART" id="SM00382">
    <property type="entry name" value="AAA"/>
    <property type="match status" value="1"/>
</dbReference>
<dbReference type="PANTHER" id="PTHR42788">
    <property type="entry name" value="TAURINE IMPORT ATP-BINDING PROTEIN-RELATED"/>
    <property type="match status" value="1"/>
</dbReference>
<keyword evidence="1" id="KW-0813">Transport</keyword>
<reference evidence="5" key="1">
    <citation type="submission" date="2022-06" db="EMBL/GenBank/DDBJ databases">
        <title>Akkermansia biwalacus sp. nov., an anaerobic mucin-degrading bacterium isolated from human intestine.</title>
        <authorList>
            <person name="Kobayashi Y."/>
            <person name="Inoue S."/>
            <person name="Kawahara T."/>
            <person name="Kohda N."/>
        </authorList>
    </citation>
    <scope>NUCLEOTIDE SEQUENCE</scope>
    <source>
        <strain evidence="5">WON2089</strain>
    </source>
</reference>
<name>A0ABN6QH61_9BACT</name>
<dbReference type="GO" id="GO:0005524">
    <property type="term" value="F:ATP binding"/>
    <property type="evidence" value="ECO:0007669"/>
    <property type="project" value="UniProtKB-KW"/>
</dbReference>
<dbReference type="Gene3D" id="3.40.50.300">
    <property type="entry name" value="P-loop containing nucleotide triphosphate hydrolases"/>
    <property type="match status" value="1"/>
</dbReference>
<keyword evidence="3 5" id="KW-0067">ATP-binding</keyword>
<evidence type="ECO:0000256" key="1">
    <source>
        <dbReference type="ARBA" id="ARBA00022448"/>
    </source>
</evidence>
<evidence type="ECO:0000256" key="3">
    <source>
        <dbReference type="ARBA" id="ARBA00022840"/>
    </source>
</evidence>
<evidence type="ECO:0000313" key="5">
    <source>
        <dbReference type="EMBL" id="BDL43870.1"/>
    </source>
</evidence>
<dbReference type="PROSITE" id="PS00211">
    <property type="entry name" value="ABC_TRANSPORTER_1"/>
    <property type="match status" value="1"/>
</dbReference>
<sequence>MGEEHCGPGGCKLRIAGVSKVFEGRRGKVEALEGINLNIKAGEFVCLVGPSGCGKTTLLNIIAGLEFPSSGTVELDGVPVSGPGRDRTVMFQESALFPWLDVLGNVMFGLKLVPGLTRSARMAIAEKNLELVGLQDCMHAHIHELSGGMKQRVALARALATNPRILLMDEPFGALDAMTREQLYQDIQDIHLRWGMTIIFVTHNMREAVCLGDRVILFTPHPGRICEEYSVDLPHPRDINSQELALLSSRITRDLKGAAK</sequence>